<keyword evidence="1" id="KW-0805">Transcription regulation</keyword>
<evidence type="ECO:0000313" key="5">
    <source>
        <dbReference type="EMBL" id="QHC00299.1"/>
    </source>
</evidence>
<name>A0A7L4YNB1_9ACTN</name>
<keyword evidence="6" id="KW-1185">Reference proteome</keyword>
<keyword evidence="2" id="KW-0238">DNA-binding</keyword>
<dbReference type="PROSITE" id="PS50949">
    <property type="entry name" value="HTH_GNTR"/>
    <property type="match status" value="1"/>
</dbReference>
<evidence type="ECO:0000313" key="6">
    <source>
        <dbReference type="Proteomes" id="UP000463857"/>
    </source>
</evidence>
<dbReference type="KEGG" id="eke:EK0264_08410"/>
<organism evidence="5 6">
    <name type="scientific">Epidermidibacterium keratini</name>
    <dbReference type="NCBI Taxonomy" id="1891644"/>
    <lineage>
        <taxon>Bacteria</taxon>
        <taxon>Bacillati</taxon>
        <taxon>Actinomycetota</taxon>
        <taxon>Actinomycetes</taxon>
        <taxon>Sporichthyales</taxon>
        <taxon>Sporichthyaceae</taxon>
        <taxon>Epidermidibacterium</taxon>
    </lineage>
</organism>
<feature type="domain" description="HTH gntR-type" evidence="4">
    <location>
        <begin position="7"/>
        <end position="75"/>
    </location>
</feature>
<dbReference type="GO" id="GO:0045892">
    <property type="term" value="P:negative regulation of DNA-templated transcription"/>
    <property type="evidence" value="ECO:0007669"/>
    <property type="project" value="TreeGrafter"/>
</dbReference>
<accession>A0A7L4YNB1</accession>
<dbReference type="SMART" id="SM00345">
    <property type="entry name" value="HTH_GNTR"/>
    <property type="match status" value="1"/>
</dbReference>
<dbReference type="PANTHER" id="PTHR44846:SF1">
    <property type="entry name" value="MANNOSYL-D-GLYCERATE TRANSPORT_METABOLISM SYSTEM REPRESSOR MNGR-RELATED"/>
    <property type="match status" value="1"/>
</dbReference>
<dbReference type="Gene3D" id="3.40.1410.10">
    <property type="entry name" value="Chorismate lyase-like"/>
    <property type="match status" value="1"/>
</dbReference>
<dbReference type="InParanoid" id="A0A7L4YNB1"/>
<dbReference type="CDD" id="cd07377">
    <property type="entry name" value="WHTH_GntR"/>
    <property type="match status" value="1"/>
</dbReference>
<dbReference type="Pfam" id="PF00392">
    <property type="entry name" value="GntR"/>
    <property type="match status" value="1"/>
</dbReference>
<dbReference type="PRINTS" id="PR00035">
    <property type="entry name" value="HTHGNTR"/>
</dbReference>
<dbReference type="SMART" id="SM00866">
    <property type="entry name" value="UTRA"/>
    <property type="match status" value="1"/>
</dbReference>
<dbReference type="InterPro" id="IPR036388">
    <property type="entry name" value="WH-like_DNA-bd_sf"/>
</dbReference>
<protein>
    <submittedName>
        <fullName evidence="5">GntR family transcriptional regulator</fullName>
    </submittedName>
</protein>
<dbReference type="InterPro" id="IPR028978">
    <property type="entry name" value="Chorismate_lyase_/UTRA_dom_sf"/>
</dbReference>
<dbReference type="RefSeq" id="WP_159544643.1">
    <property type="nucleotide sequence ID" value="NZ_CP047156.1"/>
</dbReference>
<dbReference type="EMBL" id="CP047156">
    <property type="protein sequence ID" value="QHC00299.1"/>
    <property type="molecule type" value="Genomic_DNA"/>
</dbReference>
<keyword evidence="3" id="KW-0804">Transcription</keyword>
<dbReference type="InterPro" id="IPR011663">
    <property type="entry name" value="UTRA"/>
</dbReference>
<dbReference type="Proteomes" id="UP000463857">
    <property type="component" value="Chromosome"/>
</dbReference>
<dbReference type="GO" id="GO:0003677">
    <property type="term" value="F:DNA binding"/>
    <property type="evidence" value="ECO:0007669"/>
    <property type="project" value="UniProtKB-KW"/>
</dbReference>
<dbReference type="Pfam" id="PF07702">
    <property type="entry name" value="UTRA"/>
    <property type="match status" value="1"/>
</dbReference>
<proteinExistence type="predicted"/>
<dbReference type="SUPFAM" id="SSF46785">
    <property type="entry name" value="Winged helix' DNA-binding domain"/>
    <property type="match status" value="1"/>
</dbReference>
<evidence type="ECO:0000256" key="2">
    <source>
        <dbReference type="ARBA" id="ARBA00023125"/>
    </source>
</evidence>
<evidence type="ECO:0000256" key="1">
    <source>
        <dbReference type="ARBA" id="ARBA00023015"/>
    </source>
</evidence>
<evidence type="ECO:0000259" key="4">
    <source>
        <dbReference type="PROSITE" id="PS50949"/>
    </source>
</evidence>
<dbReference type="Gene3D" id="1.10.10.10">
    <property type="entry name" value="Winged helix-like DNA-binding domain superfamily/Winged helix DNA-binding domain"/>
    <property type="match status" value="1"/>
</dbReference>
<dbReference type="AlphaFoldDB" id="A0A7L4YNB1"/>
<sequence length="240" mass="26720">MTRAPKTFLSDRIVQTIKSEILSGTLAPGSKLPTETELGERFGVSRATVRSAIKELDVLGLVSARQGSGTFVRTQASVGDGLEKMGSITDAILASGKRPHQEYSRRTIRAVTPDEAERMQVPAGTDVLELRRRIFADNAIVCYSYDLIPMSIFPPDFDPEEMTGSVFTYFKTRLGLHPALGLANVHAVESTNVAWGDESEKHRLFLLLDQLQYDRNNVLVGYSKTYFVEGSYLFKLVRRN</sequence>
<dbReference type="OrthoDB" id="4338617at2"/>
<dbReference type="PANTHER" id="PTHR44846">
    <property type="entry name" value="MANNOSYL-D-GLYCERATE TRANSPORT/METABOLISM SYSTEM REPRESSOR MNGR-RELATED"/>
    <property type="match status" value="1"/>
</dbReference>
<reference evidence="5 6" key="1">
    <citation type="journal article" date="2018" name="Int. J. Syst. Evol. Microbiol.">
        <title>Epidermidibacterium keratini gen. nov., sp. nov., a member of the family Sporichthyaceae, isolated from keratin epidermis.</title>
        <authorList>
            <person name="Lee D.G."/>
            <person name="Trujillo M.E."/>
            <person name="Kang S."/>
            <person name="Nam J.J."/>
            <person name="Kim Y.J."/>
        </authorList>
    </citation>
    <scope>NUCLEOTIDE SEQUENCE [LARGE SCALE GENOMIC DNA]</scope>
    <source>
        <strain evidence="5 6">EPI-7</strain>
    </source>
</reference>
<evidence type="ECO:0000256" key="3">
    <source>
        <dbReference type="ARBA" id="ARBA00023163"/>
    </source>
</evidence>
<gene>
    <name evidence="5" type="ORF">EK0264_08410</name>
</gene>
<dbReference type="InterPro" id="IPR000524">
    <property type="entry name" value="Tscrpt_reg_HTH_GntR"/>
</dbReference>
<dbReference type="InterPro" id="IPR036390">
    <property type="entry name" value="WH_DNA-bd_sf"/>
</dbReference>
<dbReference type="SUPFAM" id="SSF64288">
    <property type="entry name" value="Chorismate lyase-like"/>
    <property type="match status" value="1"/>
</dbReference>
<dbReference type="InterPro" id="IPR050679">
    <property type="entry name" value="Bact_HTH_transcr_reg"/>
</dbReference>
<dbReference type="GO" id="GO:0003700">
    <property type="term" value="F:DNA-binding transcription factor activity"/>
    <property type="evidence" value="ECO:0007669"/>
    <property type="project" value="InterPro"/>
</dbReference>